<evidence type="ECO:0000313" key="10">
    <source>
        <dbReference type="Proteomes" id="UP001231941"/>
    </source>
</evidence>
<dbReference type="EMBL" id="JAVAMP010000017">
    <property type="protein sequence ID" value="MDP5276666.1"/>
    <property type="molecule type" value="Genomic_DNA"/>
</dbReference>
<evidence type="ECO:0000256" key="7">
    <source>
        <dbReference type="ARBA" id="ARBA00023136"/>
    </source>
</evidence>
<gene>
    <name evidence="9" type="ORF">Q5Y73_21465</name>
</gene>
<dbReference type="InterPro" id="IPR004761">
    <property type="entry name" value="Spore_GerAB"/>
</dbReference>
<dbReference type="PANTHER" id="PTHR34975">
    <property type="entry name" value="SPORE GERMINATION PROTEIN A2"/>
    <property type="match status" value="1"/>
</dbReference>
<evidence type="ECO:0000256" key="6">
    <source>
        <dbReference type="ARBA" id="ARBA00022989"/>
    </source>
</evidence>
<feature type="transmembrane region" description="Helical" evidence="8">
    <location>
        <begin position="40"/>
        <end position="59"/>
    </location>
</feature>
<feature type="transmembrane region" description="Helical" evidence="8">
    <location>
        <begin position="405"/>
        <end position="427"/>
    </location>
</feature>
<protein>
    <submittedName>
        <fullName evidence="9">Endospore germination permease</fullName>
    </submittedName>
</protein>
<evidence type="ECO:0000256" key="5">
    <source>
        <dbReference type="ARBA" id="ARBA00022692"/>
    </source>
</evidence>
<accession>A0ABT9J4Y3</accession>
<comment type="caution">
    <text evidence="9">The sequence shown here is derived from an EMBL/GenBank/DDBJ whole genome shotgun (WGS) entry which is preliminary data.</text>
</comment>
<evidence type="ECO:0000256" key="8">
    <source>
        <dbReference type="SAM" id="Phobius"/>
    </source>
</evidence>
<evidence type="ECO:0000256" key="2">
    <source>
        <dbReference type="ARBA" id="ARBA00007998"/>
    </source>
</evidence>
<evidence type="ECO:0000256" key="1">
    <source>
        <dbReference type="ARBA" id="ARBA00004141"/>
    </source>
</evidence>
<feature type="transmembrane region" description="Helical" evidence="8">
    <location>
        <begin position="107"/>
        <end position="129"/>
    </location>
</feature>
<keyword evidence="10" id="KW-1185">Reference proteome</keyword>
<feature type="transmembrane region" description="Helical" evidence="8">
    <location>
        <begin position="12"/>
        <end position="28"/>
    </location>
</feature>
<keyword evidence="5 8" id="KW-0812">Transmembrane</keyword>
<evidence type="ECO:0000256" key="4">
    <source>
        <dbReference type="ARBA" id="ARBA00022544"/>
    </source>
</evidence>
<feature type="transmembrane region" description="Helical" evidence="8">
    <location>
        <begin position="189"/>
        <end position="207"/>
    </location>
</feature>
<feature type="transmembrane region" description="Helical" evidence="8">
    <location>
        <begin position="71"/>
        <end position="95"/>
    </location>
</feature>
<keyword evidence="4" id="KW-0309">Germination</keyword>
<proteinExistence type="inferred from homology"/>
<feature type="transmembrane region" description="Helical" evidence="8">
    <location>
        <begin position="149"/>
        <end position="169"/>
    </location>
</feature>
<dbReference type="NCBIfam" id="TIGR00912">
    <property type="entry name" value="2A0309"/>
    <property type="match status" value="1"/>
</dbReference>
<dbReference type="Proteomes" id="UP001231941">
    <property type="component" value="Unassembled WGS sequence"/>
</dbReference>
<feature type="transmembrane region" description="Helical" evidence="8">
    <location>
        <begin position="269"/>
        <end position="293"/>
    </location>
</feature>
<dbReference type="RefSeq" id="WP_305993975.1">
    <property type="nucleotide sequence ID" value="NZ_JAVAMP010000017.1"/>
</dbReference>
<feature type="transmembrane region" description="Helical" evidence="8">
    <location>
        <begin position="380"/>
        <end position="399"/>
    </location>
</feature>
<evidence type="ECO:0000256" key="3">
    <source>
        <dbReference type="ARBA" id="ARBA00022448"/>
    </source>
</evidence>
<keyword evidence="7 8" id="KW-0472">Membrane</keyword>
<reference evidence="9 10" key="1">
    <citation type="submission" date="2023-08" db="EMBL/GenBank/DDBJ databases">
        <authorList>
            <person name="Park J.-S."/>
        </authorList>
    </citation>
    <scope>NUCLEOTIDE SEQUENCE [LARGE SCALE GENOMIC DNA]</scope>
    <source>
        <strain evidence="9 10">2205SS18-9</strain>
    </source>
</reference>
<sequence length="440" mass="50566">MDQQQIISPRQFSWISTVIIFTSSQTFVPREALYISHHNAWFTYILPLVYVLFITYVFYELCKVFPKKNIFEISFLLFGKFVGGFINILMILYIWSSFMRNISTISVFMDSTILILTPVYVIGIICNLIVQHYGKMSIEVSARVNELTFILFITMAFSMPLMLIGDIQVQNVLPILSHGVNGFFKSNTLNLGWFGDLFILGAFLHTLSVPRQVHASLRYGAINATFLLTLIMMLTITILGPNIGSKAMYPIYLLAEQIHFTDFLERLEIIMVTAYTFSYMLSMIFIFIAGLIGISSFTKRRDYRIYSSSAGWLMYMITVLSFSNITDLYNFVSYSSVIIAITIQVPILILFWIFSKRKKYRKQISVKVKKEHKYGRSFRWMTNGFILLSLVFIFFGIWLGDKIAICGTIAGLGFLLSLSSALITSLLEMIKCNKLRRNNP</sequence>
<feature type="transmembrane region" description="Helical" evidence="8">
    <location>
        <begin position="305"/>
        <end position="325"/>
    </location>
</feature>
<comment type="similarity">
    <text evidence="2">Belongs to the amino acid-polyamine-organocation (APC) superfamily. Spore germination protein (SGP) (TC 2.A.3.9) family.</text>
</comment>
<evidence type="ECO:0000313" key="9">
    <source>
        <dbReference type="EMBL" id="MDP5276666.1"/>
    </source>
</evidence>
<feature type="transmembrane region" description="Helical" evidence="8">
    <location>
        <begin position="331"/>
        <end position="354"/>
    </location>
</feature>
<name>A0ABT9J4Y3_9BACL</name>
<keyword evidence="3" id="KW-0813">Transport</keyword>
<organism evidence="9 10">
    <name type="scientific">Chengkuizengella axinellae</name>
    <dbReference type="NCBI Taxonomy" id="3064388"/>
    <lineage>
        <taxon>Bacteria</taxon>
        <taxon>Bacillati</taxon>
        <taxon>Bacillota</taxon>
        <taxon>Bacilli</taxon>
        <taxon>Bacillales</taxon>
        <taxon>Paenibacillaceae</taxon>
        <taxon>Chengkuizengella</taxon>
    </lineage>
</organism>
<feature type="transmembrane region" description="Helical" evidence="8">
    <location>
        <begin position="219"/>
        <end position="240"/>
    </location>
</feature>
<dbReference type="Pfam" id="PF03845">
    <property type="entry name" value="Spore_permease"/>
    <property type="match status" value="1"/>
</dbReference>
<comment type="subcellular location">
    <subcellularLocation>
        <location evidence="1">Membrane</location>
        <topology evidence="1">Multi-pass membrane protein</topology>
    </subcellularLocation>
</comment>
<keyword evidence="6 8" id="KW-1133">Transmembrane helix</keyword>
<dbReference type="PANTHER" id="PTHR34975:SF2">
    <property type="entry name" value="SPORE GERMINATION PROTEIN A2"/>
    <property type="match status" value="1"/>
</dbReference>